<comment type="caution">
    <text evidence="2">The sequence shown here is derived from an EMBL/GenBank/DDBJ whole genome shotgun (WGS) entry which is preliminary data.</text>
</comment>
<organism evidence="2 3">
    <name type="scientific">Vitis vinifera</name>
    <name type="common">Grape</name>
    <dbReference type="NCBI Taxonomy" id="29760"/>
    <lineage>
        <taxon>Eukaryota</taxon>
        <taxon>Viridiplantae</taxon>
        <taxon>Streptophyta</taxon>
        <taxon>Embryophyta</taxon>
        <taxon>Tracheophyta</taxon>
        <taxon>Spermatophyta</taxon>
        <taxon>Magnoliopsida</taxon>
        <taxon>eudicotyledons</taxon>
        <taxon>Gunneridae</taxon>
        <taxon>Pentapetalae</taxon>
        <taxon>rosids</taxon>
        <taxon>Vitales</taxon>
        <taxon>Vitaceae</taxon>
        <taxon>Viteae</taxon>
        <taxon>Vitis</taxon>
    </lineage>
</organism>
<evidence type="ECO:0000313" key="3">
    <source>
        <dbReference type="Proteomes" id="UP000288805"/>
    </source>
</evidence>
<sequence length="201" mass="22621">MPKTQGANTLSPSGRHRPPRVVPVQDSMTEPSQPLVFPPSVEGSPPSPSLRRYKTRKPPTTLGASSSRPKKSANRPPKKKARISAPVEPSEPSSEPQPPITESQIPSGMTPETFKLQPMLIDSFHLLQRYHLEHLMTPRDFFHPHVALDFYQSMTAHRVWDPTVIHFTIDGHHGILGARHIVEALRIPYEPTLLEDYKVWA</sequence>
<evidence type="ECO:0000256" key="1">
    <source>
        <dbReference type="SAM" id="MobiDB-lite"/>
    </source>
</evidence>
<accession>A0A438CID0</accession>
<protein>
    <submittedName>
        <fullName evidence="2">Uncharacterized protein</fullName>
    </submittedName>
</protein>
<feature type="compositionally biased region" description="Polar residues" evidence="1">
    <location>
        <begin position="1"/>
        <end position="12"/>
    </location>
</feature>
<proteinExistence type="predicted"/>
<dbReference type="EMBL" id="QGNW01002211">
    <property type="protein sequence ID" value="RVW22964.1"/>
    <property type="molecule type" value="Genomic_DNA"/>
</dbReference>
<evidence type="ECO:0000313" key="2">
    <source>
        <dbReference type="EMBL" id="RVW22964.1"/>
    </source>
</evidence>
<name>A0A438CID0_VITVI</name>
<feature type="compositionally biased region" description="Basic residues" evidence="1">
    <location>
        <begin position="68"/>
        <end position="82"/>
    </location>
</feature>
<reference evidence="2 3" key="1">
    <citation type="journal article" date="2018" name="PLoS Genet.">
        <title>Population sequencing reveals clonal diversity and ancestral inbreeding in the grapevine cultivar Chardonnay.</title>
        <authorList>
            <person name="Roach M.J."/>
            <person name="Johnson D.L."/>
            <person name="Bohlmann J."/>
            <person name="van Vuuren H.J."/>
            <person name="Jones S.J."/>
            <person name="Pretorius I.S."/>
            <person name="Schmidt S.A."/>
            <person name="Borneman A.R."/>
        </authorList>
    </citation>
    <scope>NUCLEOTIDE SEQUENCE [LARGE SCALE GENOMIC DNA]</scope>
    <source>
        <strain evidence="3">cv. Chardonnay</strain>
        <tissue evidence="2">Leaf</tissue>
    </source>
</reference>
<dbReference type="Proteomes" id="UP000288805">
    <property type="component" value="Unassembled WGS sequence"/>
</dbReference>
<dbReference type="AlphaFoldDB" id="A0A438CID0"/>
<gene>
    <name evidence="2" type="ORF">CK203_093662</name>
</gene>
<feature type="compositionally biased region" description="Low complexity" evidence="1">
    <location>
        <begin position="84"/>
        <end position="94"/>
    </location>
</feature>
<feature type="region of interest" description="Disordered" evidence="1">
    <location>
        <begin position="1"/>
        <end position="109"/>
    </location>
</feature>